<accession>A0AAV6U6U9</accession>
<name>A0AAV6U6U9_9ARAC</name>
<protein>
    <recommendedName>
        <fullName evidence="2">BHLH domain-containing protein</fullName>
    </recommendedName>
</protein>
<dbReference type="InterPro" id="IPR036638">
    <property type="entry name" value="HLH_DNA-bd_sf"/>
</dbReference>
<evidence type="ECO:0000313" key="4">
    <source>
        <dbReference type="Proteomes" id="UP000827092"/>
    </source>
</evidence>
<dbReference type="SUPFAM" id="SSF47459">
    <property type="entry name" value="HLH, helix-loop-helix DNA-binding domain"/>
    <property type="match status" value="1"/>
</dbReference>
<comment type="caution">
    <text evidence="3">The sequence shown here is derived from an EMBL/GenBank/DDBJ whole genome shotgun (WGS) entry which is preliminary data.</text>
</comment>
<dbReference type="Gene3D" id="4.10.280.10">
    <property type="entry name" value="Helix-loop-helix DNA-binding domain"/>
    <property type="match status" value="1"/>
</dbReference>
<feature type="compositionally biased region" description="Basic and acidic residues" evidence="1">
    <location>
        <begin position="420"/>
        <end position="429"/>
    </location>
</feature>
<dbReference type="PROSITE" id="PS50888">
    <property type="entry name" value="BHLH"/>
    <property type="match status" value="1"/>
</dbReference>
<dbReference type="InterPro" id="IPR011598">
    <property type="entry name" value="bHLH_dom"/>
</dbReference>
<evidence type="ECO:0000259" key="2">
    <source>
        <dbReference type="PROSITE" id="PS50888"/>
    </source>
</evidence>
<dbReference type="EMBL" id="JAFNEN010000611">
    <property type="protein sequence ID" value="KAG8179628.1"/>
    <property type="molecule type" value="Genomic_DNA"/>
</dbReference>
<feature type="domain" description="BHLH" evidence="2">
    <location>
        <begin position="419"/>
        <end position="478"/>
    </location>
</feature>
<organism evidence="3 4">
    <name type="scientific">Oedothorax gibbosus</name>
    <dbReference type="NCBI Taxonomy" id="931172"/>
    <lineage>
        <taxon>Eukaryota</taxon>
        <taxon>Metazoa</taxon>
        <taxon>Ecdysozoa</taxon>
        <taxon>Arthropoda</taxon>
        <taxon>Chelicerata</taxon>
        <taxon>Arachnida</taxon>
        <taxon>Araneae</taxon>
        <taxon>Araneomorphae</taxon>
        <taxon>Entelegynae</taxon>
        <taxon>Araneoidea</taxon>
        <taxon>Linyphiidae</taxon>
        <taxon>Erigoninae</taxon>
        <taxon>Oedothorax</taxon>
    </lineage>
</organism>
<dbReference type="GO" id="GO:0046983">
    <property type="term" value="F:protein dimerization activity"/>
    <property type="evidence" value="ECO:0007669"/>
    <property type="project" value="InterPro"/>
</dbReference>
<dbReference type="Pfam" id="PF00010">
    <property type="entry name" value="HLH"/>
    <property type="match status" value="1"/>
</dbReference>
<keyword evidence="4" id="KW-1185">Reference proteome</keyword>
<sequence length="520" mass="60596">MPWVSFVSRSTSAEAVFPKLAIYPTRELTQAEIDQIEDSFFMTEEWRNVPCTPQDVKIEKDFSPNEVILAPESPDLLDLDEIPYEPYVLTDEIIKSVIKNDVMIPDAARMYPELSDGISKSNYLPDFIYNGIEDYFDFSEFDNLLHSDSSSLDQDLYTSCLDDDIYQSTLNDDDYIYNLHEEPYQEKLNAAAIEAAAFKSSQNLISPELRHIVNPNEIFQHHFQGKPEVVKIEVTDDVMVNNSPKDGKIYEYVYIRKEDEVHNDHSYFKEEDKDVVVKNEIKEEPMSEDEYGYGYQVPVAHNVVKVEAPPVVKRPVGRPRKVPVATKPIKRSSDHFITDDNSEEFVDVESIEVKRPRKSRAKSASKRLTYPKQRKTLLTQFQEFDPFNPNGYVMRQAKTSAIKKITKTTKQTTQGAARSKRSDHNDMERRRRHEMRDLFEHLKKLVPIELLVDDNNKIKKNPSKNTILNGSTRYVEILHENKMERNTLVKQNQKLLKKHRRLAKGLRKHYRNIAPRRYVC</sequence>
<reference evidence="3 4" key="1">
    <citation type="journal article" date="2022" name="Nat. Ecol. Evol.">
        <title>A masculinizing supergene underlies an exaggerated male reproductive morph in a spider.</title>
        <authorList>
            <person name="Hendrickx F."/>
            <person name="De Corte Z."/>
            <person name="Sonet G."/>
            <person name="Van Belleghem S.M."/>
            <person name="Kostlbacher S."/>
            <person name="Vangestel C."/>
        </authorList>
    </citation>
    <scope>NUCLEOTIDE SEQUENCE [LARGE SCALE GENOMIC DNA]</scope>
    <source>
        <strain evidence="3">W744_W776</strain>
    </source>
</reference>
<dbReference type="SMART" id="SM00353">
    <property type="entry name" value="HLH"/>
    <property type="match status" value="1"/>
</dbReference>
<gene>
    <name evidence="3" type="ORF">JTE90_026245</name>
</gene>
<evidence type="ECO:0000313" key="3">
    <source>
        <dbReference type="EMBL" id="KAG8179628.1"/>
    </source>
</evidence>
<feature type="region of interest" description="Disordered" evidence="1">
    <location>
        <begin position="406"/>
        <end position="429"/>
    </location>
</feature>
<proteinExistence type="predicted"/>
<dbReference type="Proteomes" id="UP000827092">
    <property type="component" value="Unassembled WGS sequence"/>
</dbReference>
<dbReference type="AlphaFoldDB" id="A0AAV6U6U9"/>
<evidence type="ECO:0000256" key="1">
    <source>
        <dbReference type="SAM" id="MobiDB-lite"/>
    </source>
</evidence>